<sequence length="66" mass="7542">MTCLPMHPGVLTNLNLPNRECKMEQWILDQFNFFGSLVLGFNPWLLELRVIVLPPGHVVGGRQIQL</sequence>
<protein>
    <submittedName>
        <fullName evidence="1">Uncharacterized protein</fullName>
    </submittedName>
</protein>
<proteinExistence type="predicted"/>
<reference evidence="1" key="1">
    <citation type="submission" date="2018-02" db="EMBL/GenBank/DDBJ databases">
        <title>Rhizophora mucronata_Transcriptome.</title>
        <authorList>
            <person name="Meera S.P."/>
            <person name="Sreeshan A."/>
            <person name="Augustine A."/>
        </authorList>
    </citation>
    <scope>NUCLEOTIDE SEQUENCE</scope>
    <source>
        <tissue evidence="1">Leaf</tissue>
    </source>
</reference>
<accession>A0A2P2IJQ5</accession>
<dbReference type="AlphaFoldDB" id="A0A2P2IJQ5"/>
<organism evidence="1">
    <name type="scientific">Rhizophora mucronata</name>
    <name type="common">Asiatic mangrove</name>
    <dbReference type="NCBI Taxonomy" id="61149"/>
    <lineage>
        <taxon>Eukaryota</taxon>
        <taxon>Viridiplantae</taxon>
        <taxon>Streptophyta</taxon>
        <taxon>Embryophyta</taxon>
        <taxon>Tracheophyta</taxon>
        <taxon>Spermatophyta</taxon>
        <taxon>Magnoliopsida</taxon>
        <taxon>eudicotyledons</taxon>
        <taxon>Gunneridae</taxon>
        <taxon>Pentapetalae</taxon>
        <taxon>rosids</taxon>
        <taxon>fabids</taxon>
        <taxon>Malpighiales</taxon>
        <taxon>Rhizophoraceae</taxon>
        <taxon>Rhizophora</taxon>
    </lineage>
</organism>
<evidence type="ECO:0000313" key="1">
    <source>
        <dbReference type="EMBL" id="MBW81421.1"/>
    </source>
</evidence>
<name>A0A2P2IJQ5_RHIMU</name>
<dbReference type="EMBL" id="GGEC01000938">
    <property type="protein sequence ID" value="MBW81421.1"/>
    <property type="molecule type" value="Transcribed_RNA"/>
</dbReference>